<dbReference type="AlphaFoldDB" id="D7CWZ4"/>
<evidence type="ECO:0000313" key="6">
    <source>
        <dbReference type="Proteomes" id="UP000000379"/>
    </source>
</evidence>
<dbReference type="STRING" id="649638.Trad_1380"/>
<protein>
    <recommendedName>
        <fullName evidence="2">Putative cysteine ligase BshC</fullName>
        <ecNumber evidence="2">6.-.-.-</ecNumber>
    </recommendedName>
</protein>
<dbReference type="EC" id="6.-.-.-" evidence="2"/>
<dbReference type="eggNOG" id="COG4365">
    <property type="taxonomic scope" value="Bacteria"/>
</dbReference>
<feature type="domain" description="Bacillithiol biosynthesis BshC N-terminal Rossmann-like" evidence="3">
    <location>
        <begin position="34"/>
        <end position="359"/>
    </location>
</feature>
<sequence length="516" mass="55743">MPSPSFETAYAQGAFADFFQLAPKDTAAALELPRPVPRAALTAALGRSAEKLGAPEAALRNLERLAHPGSRVVVTGQQTGLLLGPLYTLSKAVTAIALAKRLSSEARPVVPVFWLASQDADSAEIDHSYLLDLRERLHRPALPLPEGVCAGRIPLPEAWLEALLCDLDALEVPEPYRREVGALLQRTAARAQSFSEWFGALLYELLGPAGLVVLDPMACDTAALFRPVLEAELAAPLRSVTAIGAAGAQLRRLGWTPQLGRGAGATNLFVEEAGQRRLLRVDGDGFRTERAHYTAAELRERLEHDPCALTPAAGLRPVTQDAVLPTAATVVGPGELRYFAQLRGVYEAHGVAMPLIWPRASVTVLEPPVRRILDKFGLSARELQRDFDGVMGETLLALHGHKAAFDESLAALKRHALELTRHASNIDPTLSGTVARAEARLTSVFGTLAKKSAAALSARDDLYTRQFGRLRAHLLPNGAPQERVLSPFSFFLKFGVQSVVEAFLALPPEGEHEVRF</sequence>
<keyword evidence="1 2" id="KW-0436">Ligase</keyword>
<dbReference type="InterPro" id="IPR011199">
    <property type="entry name" value="Bacillithiol_biosynth_BshC"/>
</dbReference>
<organism evidence="5 6">
    <name type="scientific">Truepera radiovictrix (strain DSM 17093 / CIP 108686 / LMG 22925 / RQ-24)</name>
    <dbReference type="NCBI Taxonomy" id="649638"/>
    <lineage>
        <taxon>Bacteria</taxon>
        <taxon>Thermotogati</taxon>
        <taxon>Deinococcota</taxon>
        <taxon>Deinococci</taxon>
        <taxon>Trueperales</taxon>
        <taxon>Trueperaceae</taxon>
        <taxon>Truepera</taxon>
    </lineage>
</organism>
<comment type="similarity">
    <text evidence="2">Belongs to the BshC family.</text>
</comment>
<dbReference type="Pfam" id="PF24850">
    <property type="entry name" value="CC_BshC"/>
    <property type="match status" value="1"/>
</dbReference>
<dbReference type="HAMAP" id="MF_01867">
    <property type="entry name" value="BshC"/>
    <property type="match status" value="1"/>
</dbReference>
<dbReference type="KEGG" id="tra:Trad_1380"/>
<dbReference type="Proteomes" id="UP000000379">
    <property type="component" value="Chromosome"/>
</dbReference>
<evidence type="ECO:0000256" key="1">
    <source>
        <dbReference type="ARBA" id="ARBA00022598"/>
    </source>
</evidence>
<dbReference type="InterPro" id="IPR055399">
    <property type="entry name" value="CC_BshC"/>
</dbReference>
<dbReference type="OrthoDB" id="9765151at2"/>
<dbReference type="Pfam" id="PF10079">
    <property type="entry name" value="Rossmann-like_BshC"/>
    <property type="match status" value="1"/>
</dbReference>
<evidence type="ECO:0000313" key="5">
    <source>
        <dbReference type="EMBL" id="ADI14502.1"/>
    </source>
</evidence>
<evidence type="ECO:0000256" key="2">
    <source>
        <dbReference type="HAMAP-Rule" id="MF_01867"/>
    </source>
</evidence>
<dbReference type="HOGENOM" id="CLU_022249_1_0_0"/>
<dbReference type="NCBIfam" id="TIGR03998">
    <property type="entry name" value="thiol_BshC"/>
    <property type="match status" value="1"/>
</dbReference>
<reference evidence="6" key="1">
    <citation type="submission" date="2010-05" db="EMBL/GenBank/DDBJ databases">
        <title>The complete genome of Truepera radiovictris DSM 17093.</title>
        <authorList>
            <consortium name="US DOE Joint Genome Institute (JGI-PGF)"/>
            <person name="Lucas S."/>
            <person name="Copeland A."/>
            <person name="Lapidus A."/>
            <person name="Glavina del Rio T."/>
            <person name="Dalin E."/>
            <person name="Tice H."/>
            <person name="Bruce D."/>
            <person name="Goodwin L."/>
            <person name="Pitluck S."/>
            <person name="Kyrpides N."/>
            <person name="Mavromatis K."/>
            <person name="Ovchinnikova G."/>
            <person name="Munk A.C."/>
            <person name="Detter J.C."/>
            <person name="Han C."/>
            <person name="Tapia R."/>
            <person name="Land M."/>
            <person name="Hauser L."/>
            <person name="Markowitz V."/>
            <person name="Cheng J.-F."/>
            <person name="Hugenholtz P."/>
            <person name="Woyke T."/>
            <person name="Wu D."/>
            <person name="Tindall B."/>
            <person name="Pomrenke H.G."/>
            <person name="Brambilla E."/>
            <person name="Klenk H.-P."/>
            <person name="Eisen J.A."/>
        </authorList>
    </citation>
    <scope>NUCLEOTIDE SEQUENCE [LARGE SCALE GENOMIC DNA]</scope>
    <source>
        <strain evidence="6">DSM 17093 / CIP 108686 / LMG 22925 / RQ-24</strain>
    </source>
</reference>
<dbReference type="InterPro" id="IPR055398">
    <property type="entry name" value="Rossmann-like_BshC"/>
</dbReference>
<keyword evidence="6" id="KW-1185">Reference proteome</keyword>
<feature type="domain" description="Bacillithiol biosynthesis BshC C-terminal coiled-coil" evidence="4">
    <location>
        <begin position="362"/>
        <end position="503"/>
    </location>
</feature>
<accession>D7CWZ4</accession>
<evidence type="ECO:0000259" key="4">
    <source>
        <dbReference type="Pfam" id="PF24850"/>
    </source>
</evidence>
<dbReference type="EMBL" id="CP002049">
    <property type="protein sequence ID" value="ADI14502.1"/>
    <property type="molecule type" value="Genomic_DNA"/>
</dbReference>
<dbReference type="GO" id="GO:0016874">
    <property type="term" value="F:ligase activity"/>
    <property type="evidence" value="ECO:0007669"/>
    <property type="project" value="UniProtKB-UniRule"/>
</dbReference>
<proteinExistence type="inferred from homology"/>
<name>D7CWZ4_TRURR</name>
<reference evidence="5 6" key="2">
    <citation type="journal article" date="2011" name="Stand. Genomic Sci.">
        <title>Complete genome sequence of Truepera radiovictrix type strain (RQ-24).</title>
        <authorList>
            <person name="Ivanova N."/>
            <person name="Rohde C."/>
            <person name="Munk C."/>
            <person name="Nolan M."/>
            <person name="Lucas S."/>
            <person name="Del Rio T.G."/>
            <person name="Tice H."/>
            <person name="Deshpande S."/>
            <person name="Cheng J.F."/>
            <person name="Tapia R."/>
            <person name="Han C."/>
            <person name="Goodwin L."/>
            <person name="Pitluck S."/>
            <person name="Liolios K."/>
            <person name="Mavromatis K."/>
            <person name="Mikhailova N."/>
            <person name="Pati A."/>
            <person name="Chen A."/>
            <person name="Palaniappan K."/>
            <person name="Land M."/>
            <person name="Hauser L."/>
            <person name="Chang Y.J."/>
            <person name="Jeffries C.D."/>
            <person name="Brambilla E."/>
            <person name="Rohde M."/>
            <person name="Goker M."/>
            <person name="Tindall B.J."/>
            <person name="Woyke T."/>
            <person name="Bristow J."/>
            <person name="Eisen J.A."/>
            <person name="Markowitz V."/>
            <person name="Hugenholtz P."/>
            <person name="Kyrpides N.C."/>
            <person name="Klenk H.P."/>
            <person name="Lapidus A."/>
        </authorList>
    </citation>
    <scope>NUCLEOTIDE SEQUENCE [LARGE SCALE GENOMIC DNA]</scope>
    <source>
        <strain evidence="6">DSM 17093 / CIP 108686 / LMG 22925 / RQ-24</strain>
    </source>
</reference>
<dbReference type="RefSeq" id="WP_013177872.1">
    <property type="nucleotide sequence ID" value="NC_014221.1"/>
</dbReference>
<evidence type="ECO:0000259" key="3">
    <source>
        <dbReference type="Pfam" id="PF10079"/>
    </source>
</evidence>
<gene>
    <name evidence="2" type="primary">bshC</name>
    <name evidence="5" type="ordered locus">Trad_1380</name>
</gene>